<dbReference type="Pfam" id="PF03781">
    <property type="entry name" value="FGE-sulfatase"/>
    <property type="match status" value="1"/>
</dbReference>
<gene>
    <name evidence="2" type="ORF">F1720_18375</name>
</gene>
<evidence type="ECO:0000313" key="2">
    <source>
        <dbReference type="EMBL" id="KAA2228581.1"/>
    </source>
</evidence>
<dbReference type="Proteomes" id="UP000325296">
    <property type="component" value="Unassembled WGS sequence"/>
</dbReference>
<feature type="domain" description="Sulfatase-modifying factor enzyme-like" evidence="1">
    <location>
        <begin position="274"/>
        <end position="509"/>
    </location>
</feature>
<protein>
    <submittedName>
        <fullName evidence="2">Formylglycine-generating enzyme family protein</fullName>
    </submittedName>
</protein>
<evidence type="ECO:0000259" key="1">
    <source>
        <dbReference type="Pfam" id="PF03781"/>
    </source>
</evidence>
<dbReference type="GO" id="GO:0120147">
    <property type="term" value="F:formylglycine-generating oxidase activity"/>
    <property type="evidence" value="ECO:0007669"/>
    <property type="project" value="TreeGrafter"/>
</dbReference>
<organism evidence="2 3">
    <name type="scientific">Pseudomonas brenneri</name>
    <dbReference type="NCBI Taxonomy" id="129817"/>
    <lineage>
        <taxon>Bacteria</taxon>
        <taxon>Pseudomonadati</taxon>
        <taxon>Pseudomonadota</taxon>
        <taxon>Gammaproteobacteria</taxon>
        <taxon>Pseudomonadales</taxon>
        <taxon>Pseudomonadaceae</taxon>
        <taxon>Pseudomonas</taxon>
    </lineage>
</organism>
<dbReference type="InterPro" id="IPR005532">
    <property type="entry name" value="SUMF_dom"/>
</dbReference>
<dbReference type="PANTHER" id="PTHR23150">
    <property type="entry name" value="SULFATASE MODIFYING FACTOR 1, 2"/>
    <property type="match status" value="1"/>
</dbReference>
<sequence length="514" mass="56416">MGALIQDLPSCPQERHFPRSRAMRDQHHWSSFLRSWAIPLISCFFFSAAVSAQTPLGTPSLTVQLKLKPGNWIDPPFGDPKRIDEWALSAIRRVSWAFTSKQSLTEPNACGVRAILMTAHAKTFRHHVTNESEASTAARVVGGKLLNEFAVFDIDVFSDGSNGRIWSWGKIDQRQAIQLYIDENDPIALTPRCAVDHSKDVLTCALGHTLQTITPQLAQAKQVVLTAWIVDEGPRRFELNATDFKSNHASCVDFVTVKPRKEGQPDASLPAWSEPEMLAIPAGTFLMGDPPEGRRSGRSERPQREIQVAAFALGKSELTFNDWDACVHDGACSHVPDDEGWGRGTRPVIHVSYQDVTGQYLPWLNKKTGKRFRLPSEAEWEYAARAGTASRYLTGACLDASVTNVDGRRPAKGCPSSHYRGETTPVGQFPPNAFGLHDMVGNVMELTEGCWNDSHADAPPNAIARTDGDCGLRAQRGGAWISYAQYATAGSRVPILVAASYKTTGVRLAISPVQ</sequence>
<dbReference type="AlphaFoldDB" id="A0A5B2UPI7"/>
<dbReference type="InterPro" id="IPR042095">
    <property type="entry name" value="SUMF_sf"/>
</dbReference>
<accession>A0A5B2UPI7</accession>
<proteinExistence type="predicted"/>
<dbReference type="PANTHER" id="PTHR23150:SF35">
    <property type="entry name" value="BLL6746 PROTEIN"/>
    <property type="match status" value="1"/>
</dbReference>
<dbReference type="SUPFAM" id="SSF56436">
    <property type="entry name" value="C-type lectin-like"/>
    <property type="match status" value="1"/>
</dbReference>
<name>A0A5B2UPI7_9PSED</name>
<dbReference type="InterPro" id="IPR051043">
    <property type="entry name" value="Sulfatase_Mod_Factor_Kinase"/>
</dbReference>
<dbReference type="InterPro" id="IPR016187">
    <property type="entry name" value="CTDL_fold"/>
</dbReference>
<dbReference type="Gene3D" id="3.90.1580.10">
    <property type="entry name" value="paralog of FGE (formylglycine-generating enzyme)"/>
    <property type="match status" value="1"/>
</dbReference>
<comment type="caution">
    <text evidence="2">The sequence shown here is derived from an EMBL/GenBank/DDBJ whole genome shotgun (WGS) entry which is preliminary data.</text>
</comment>
<reference evidence="2 3" key="1">
    <citation type="submission" date="2019-09" db="EMBL/GenBank/DDBJ databases">
        <title>Draft genome sequence of Pseudomonas brenneri CCUG 51514(T).</title>
        <authorList>
            <person name="Tunovic T."/>
            <person name="Pineiro-Iglesias B."/>
            <person name="Unosson C."/>
            <person name="Inganas E."/>
            <person name="Ohlen M."/>
            <person name="Cardew S."/>
            <person name="Jensie-Markopoulos S."/>
            <person name="Salva-Serra F."/>
            <person name="Jaen-Luchoro D."/>
            <person name="Svensson-Stadler L."/>
            <person name="Chun J."/>
            <person name="Moore E."/>
        </authorList>
    </citation>
    <scope>NUCLEOTIDE SEQUENCE [LARGE SCALE GENOMIC DNA]</scope>
    <source>
        <strain evidence="2 3">CCUG 51514</strain>
    </source>
</reference>
<evidence type="ECO:0000313" key="3">
    <source>
        <dbReference type="Proteomes" id="UP000325296"/>
    </source>
</evidence>
<dbReference type="EMBL" id="VUOL01000010">
    <property type="protein sequence ID" value="KAA2228581.1"/>
    <property type="molecule type" value="Genomic_DNA"/>
</dbReference>